<dbReference type="PANTHER" id="PTHR13068:SF130">
    <property type="entry name" value="TRANSCRIPTION TERMINATION FACTOR MTERF6, CHLOROPLASTIC_MITOCHONDRIAL-LIKE"/>
    <property type="match status" value="1"/>
</dbReference>
<dbReference type="SMART" id="SM00733">
    <property type="entry name" value="Mterf"/>
    <property type="match status" value="7"/>
</dbReference>
<comment type="caution">
    <text evidence="4">The sequence shown here is derived from an EMBL/GenBank/DDBJ whole genome shotgun (WGS) entry which is preliminary data.</text>
</comment>
<sequence>MALHALLRRNLTSFFSENLLSPSISNGSLSLHIACFSTAIETKPSTPPSVFEFLTNKHQFSPQVASRAAPILSRSHRPENFDSVLSFFKQTGFTNSHLEKMLIVRPNLLAADLEKIIKPKIQVFQDFGFPSDDIAAIISKEPLILHVSLENKVVPALSWLKDLLGSIDKVARALRKSGWLILGDLENTTLPNVQTLMSRGMSRDQLVRLINYMPRVILYKPETLSRCLENMDKTEVVWSSKMYVYAVAIVCSMPGGAWERKLQAFREILEFSQDDIVRALRQYPIVFSVSEDKMRMVKNLLLGTGKYDASTIAKFPRVLLYSIEKRYKLRFEVLGMLESRGFIEKWPSLRSICTLTDEEFFENYIDPYKGMIGEDYLGKKAVRFKREGKLVQAV</sequence>
<dbReference type="GO" id="GO:0006353">
    <property type="term" value="P:DNA-templated transcription termination"/>
    <property type="evidence" value="ECO:0007669"/>
    <property type="project" value="UniProtKB-KW"/>
</dbReference>
<protein>
    <submittedName>
        <fullName evidence="4">Uncharacterized protein</fullName>
    </submittedName>
</protein>
<keyword evidence="2" id="KW-0804">Transcription</keyword>
<proteinExistence type="inferred from homology"/>
<evidence type="ECO:0000256" key="1">
    <source>
        <dbReference type="ARBA" id="ARBA00007692"/>
    </source>
</evidence>
<dbReference type="EMBL" id="CACSLK010035018">
    <property type="protein sequence ID" value="CAA0843360.1"/>
    <property type="molecule type" value="Genomic_DNA"/>
</dbReference>
<keyword evidence="2" id="KW-0805">Transcription regulation</keyword>
<evidence type="ECO:0000313" key="4">
    <source>
        <dbReference type="EMBL" id="CAA0843360.1"/>
    </source>
</evidence>
<dbReference type="OrthoDB" id="637682at2759"/>
<dbReference type="AlphaFoldDB" id="A0A9N7P2V1"/>
<dbReference type="InterPro" id="IPR003690">
    <property type="entry name" value="MTERF"/>
</dbReference>
<dbReference type="FunFam" id="1.25.70.10:FF:000001">
    <property type="entry name" value="Mitochondrial transcription termination factor-like"/>
    <property type="match status" value="1"/>
</dbReference>
<dbReference type="Gene3D" id="1.25.70.10">
    <property type="entry name" value="Transcription termination factor 3, mitochondrial"/>
    <property type="match status" value="1"/>
</dbReference>
<dbReference type="Proteomes" id="UP001153555">
    <property type="component" value="Unassembled WGS sequence"/>
</dbReference>
<evidence type="ECO:0000313" key="5">
    <source>
        <dbReference type="Proteomes" id="UP001153555"/>
    </source>
</evidence>
<dbReference type="Pfam" id="PF02536">
    <property type="entry name" value="mTERF"/>
    <property type="match status" value="2"/>
</dbReference>
<dbReference type="InterPro" id="IPR038538">
    <property type="entry name" value="MTERF_sf"/>
</dbReference>
<evidence type="ECO:0000256" key="3">
    <source>
        <dbReference type="ARBA" id="ARBA00022946"/>
    </source>
</evidence>
<gene>
    <name evidence="4" type="ORF">SHERM_09134</name>
</gene>
<organism evidence="4 5">
    <name type="scientific">Striga hermonthica</name>
    <name type="common">Purple witchweed</name>
    <name type="synonym">Buchnera hermonthica</name>
    <dbReference type="NCBI Taxonomy" id="68872"/>
    <lineage>
        <taxon>Eukaryota</taxon>
        <taxon>Viridiplantae</taxon>
        <taxon>Streptophyta</taxon>
        <taxon>Embryophyta</taxon>
        <taxon>Tracheophyta</taxon>
        <taxon>Spermatophyta</taxon>
        <taxon>Magnoliopsida</taxon>
        <taxon>eudicotyledons</taxon>
        <taxon>Gunneridae</taxon>
        <taxon>Pentapetalae</taxon>
        <taxon>asterids</taxon>
        <taxon>lamiids</taxon>
        <taxon>Lamiales</taxon>
        <taxon>Orobanchaceae</taxon>
        <taxon>Buchnereae</taxon>
        <taxon>Striga</taxon>
    </lineage>
</organism>
<dbReference type="PANTHER" id="PTHR13068">
    <property type="entry name" value="CGI-12 PROTEIN-RELATED"/>
    <property type="match status" value="1"/>
</dbReference>
<keyword evidence="3" id="KW-0809">Transit peptide</keyword>
<accession>A0A9N7P2V1</accession>
<dbReference type="GO" id="GO:0003676">
    <property type="term" value="F:nucleic acid binding"/>
    <property type="evidence" value="ECO:0007669"/>
    <property type="project" value="InterPro"/>
</dbReference>
<reference evidence="4" key="1">
    <citation type="submission" date="2019-12" db="EMBL/GenBank/DDBJ databases">
        <authorList>
            <person name="Scholes J."/>
        </authorList>
    </citation>
    <scope>NUCLEOTIDE SEQUENCE</scope>
</reference>
<keyword evidence="5" id="KW-1185">Reference proteome</keyword>
<evidence type="ECO:0000256" key="2">
    <source>
        <dbReference type="ARBA" id="ARBA00022472"/>
    </source>
</evidence>
<keyword evidence="2" id="KW-0806">Transcription termination</keyword>
<comment type="similarity">
    <text evidence="1">Belongs to the mTERF family.</text>
</comment>
<name>A0A9N7P2V1_STRHE</name>